<comment type="similarity">
    <text evidence="8 9">Belongs to the TonB-dependent receptor family.</text>
</comment>
<accession>A0A5P2G5N5</accession>
<evidence type="ECO:0000259" key="11">
    <source>
        <dbReference type="Pfam" id="PF07715"/>
    </source>
</evidence>
<evidence type="ECO:0000256" key="3">
    <source>
        <dbReference type="ARBA" id="ARBA00022452"/>
    </source>
</evidence>
<dbReference type="Pfam" id="PF07715">
    <property type="entry name" value="Plug"/>
    <property type="match status" value="1"/>
</dbReference>
<evidence type="ECO:0000256" key="8">
    <source>
        <dbReference type="PROSITE-ProRule" id="PRU01360"/>
    </source>
</evidence>
<dbReference type="InterPro" id="IPR036942">
    <property type="entry name" value="Beta-barrel_TonB_sf"/>
</dbReference>
<sequence length="946" mass="103850">MARKWLLPSIVCMSLVIPTTFIKAQHTIKNLDSLRRSNDSINKLDEVVVTALGVRREKRNLTYSTQEIKGSDLLKTQEPSVLNAMSGKVAGVQLNSTSGAPGAATSIVIRGISSILGNNQALIVLDGVPINNSERDGGGDGGAGTSGLSDIDPSIIENINVLKGAAATALYGSAGARGVVLITTKNGAKNRKPTVTVSSIYSQDHAILPPRQMTYAQGDGGVYIDGENTKTSLSWGPNIDSLKAENSNVQFHNPLKEFFKTGKTNTNTVSVSGGNATSDYVASYSFLDQTGTVPNTSFTKNNFFLKYRTEIIPKLSLTTSINYSYSKNRFANQGYGLQSPLTTLYSAPISYDFFPIYNDDGSQRLYRYSRDNPYWVLDNVGNVSGVSRLIPVVTMNYNVLPWMTITERIGADISSDKYNYHVNIGDVSYADGRLVSRDANNRQINQDFIIQMNHDFKDFKISGLVGNNILTTNYDQMQTTGTGLTTNGYYNMANASTITYSEYNTLTRKIGFYAQGELDYKRFLILSLSGRYDGSSVLSTAKQFYPYGSAALGFVFTDLIKGSFKNVMNFGKVRVSYASVGNDNVSAYSNITPFYQASTNITWPYSGQNGFLSSDALGNSTLKNELQREFEVGFESKFFNSRVGIEASYYVRNMSDGLVQGIAIANSTGYSSTTINSAKIRTSGLELLLTGTPIKTKDFNWEVTINYSNPKTIVKQIGGGLTSTNIGFTYAVEGQKYAMQYGSVYARDSKGNLLVDASGLPYTEANGYLGSAMANWSGGIINNFRYKQFSWGFQFDTRQGGVIQNTDDYYNLYYGISKRTENRADFVVKGIDAATGEENTKVVKAESYYQRISGITEALIQHSSYIKLRNVNINYTLNNSIFKKSPFKEATITLTGRNLWIWHNSDFTGSDPESNNTFGTGNGSIGVYTFGTPTNRSYSVALKLLF</sequence>
<evidence type="ECO:0000256" key="2">
    <source>
        <dbReference type="ARBA" id="ARBA00022448"/>
    </source>
</evidence>
<dbReference type="Proteomes" id="UP000292424">
    <property type="component" value="Chromosome"/>
</dbReference>
<name>A0A5P2G5N5_9BACT</name>
<dbReference type="Pfam" id="PF00593">
    <property type="entry name" value="TonB_dep_Rec_b-barrel"/>
    <property type="match status" value="1"/>
</dbReference>
<evidence type="ECO:0000313" key="12">
    <source>
        <dbReference type="EMBL" id="QES89132.1"/>
    </source>
</evidence>
<keyword evidence="3 8" id="KW-1134">Transmembrane beta strand</keyword>
<dbReference type="NCBIfam" id="TIGR04057">
    <property type="entry name" value="SusC_RagA_signa"/>
    <property type="match status" value="1"/>
</dbReference>
<dbReference type="PROSITE" id="PS52016">
    <property type="entry name" value="TONB_DEPENDENT_REC_3"/>
    <property type="match status" value="1"/>
</dbReference>
<dbReference type="InterPro" id="IPR037066">
    <property type="entry name" value="Plug_dom_sf"/>
</dbReference>
<gene>
    <name evidence="12" type="ORF">E0W69_010830</name>
</gene>
<dbReference type="OrthoDB" id="609136at2"/>
<evidence type="ECO:0000256" key="5">
    <source>
        <dbReference type="ARBA" id="ARBA00023077"/>
    </source>
</evidence>
<organism evidence="12 13">
    <name type="scientific">Rhizosphaericola mali</name>
    <dbReference type="NCBI Taxonomy" id="2545455"/>
    <lineage>
        <taxon>Bacteria</taxon>
        <taxon>Pseudomonadati</taxon>
        <taxon>Bacteroidota</taxon>
        <taxon>Chitinophagia</taxon>
        <taxon>Chitinophagales</taxon>
        <taxon>Chitinophagaceae</taxon>
        <taxon>Rhizosphaericola</taxon>
    </lineage>
</organism>
<dbReference type="InterPro" id="IPR023996">
    <property type="entry name" value="TonB-dep_OMP_SusC/RagA"/>
</dbReference>
<dbReference type="InterPro" id="IPR000531">
    <property type="entry name" value="Beta-barrel_TonB"/>
</dbReference>
<keyword evidence="5 9" id="KW-0798">TonB box</keyword>
<comment type="subcellular location">
    <subcellularLocation>
        <location evidence="1 8">Cell outer membrane</location>
        <topology evidence="1 8">Multi-pass membrane protein</topology>
    </subcellularLocation>
</comment>
<evidence type="ECO:0000256" key="6">
    <source>
        <dbReference type="ARBA" id="ARBA00023136"/>
    </source>
</evidence>
<keyword evidence="13" id="KW-1185">Reference proteome</keyword>
<dbReference type="RefSeq" id="WP_131330078.1">
    <property type="nucleotide sequence ID" value="NZ_CP044016.1"/>
</dbReference>
<keyword evidence="7 8" id="KW-0998">Cell outer membrane</keyword>
<dbReference type="EMBL" id="CP044016">
    <property type="protein sequence ID" value="QES89132.1"/>
    <property type="molecule type" value="Genomic_DNA"/>
</dbReference>
<dbReference type="InterPro" id="IPR023997">
    <property type="entry name" value="TonB-dep_OMP_SusC/RagA_CS"/>
</dbReference>
<keyword evidence="4 8" id="KW-0812">Transmembrane</keyword>
<dbReference type="InterPro" id="IPR012910">
    <property type="entry name" value="Plug_dom"/>
</dbReference>
<keyword evidence="6 8" id="KW-0472">Membrane</keyword>
<protein>
    <submittedName>
        <fullName evidence="12">SusC/RagA family TonB-linked outer membrane protein</fullName>
    </submittedName>
</protein>
<dbReference type="InterPro" id="IPR039426">
    <property type="entry name" value="TonB-dep_rcpt-like"/>
</dbReference>
<keyword evidence="2 8" id="KW-0813">Transport</keyword>
<proteinExistence type="inferred from homology"/>
<evidence type="ECO:0000256" key="7">
    <source>
        <dbReference type="ARBA" id="ARBA00023237"/>
    </source>
</evidence>
<evidence type="ECO:0000259" key="10">
    <source>
        <dbReference type="Pfam" id="PF00593"/>
    </source>
</evidence>
<feature type="domain" description="TonB-dependent receptor-like beta-barrel" evidence="10">
    <location>
        <begin position="355"/>
        <end position="899"/>
    </location>
</feature>
<dbReference type="SUPFAM" id="SSF56935">
    <property type="entry name" value="Porins"/>
    <property type="match status" value="1"/>
</dbReference>
<dbReference type="Gene3D" id="2.170.130.10">
    <property type="entry name" value="TonB-dependent receptor, plug domain"/>
    <property type="match status" value="1"/>
</dbReference>
<evidence type="ECO:0000256" key="4">
    <source>
        <dbReference type="ARBA" id="ARBA00022692"/>
    </source>
</evidence>
<reference evidence="12 13" key="1">
    <citation type="submission" date="2019-09" db="EMBL/GenBank/DDBJ databases">
        <title>Complete genome sequence of Arachidicoccus sp. B3-10 isolated from apple orchard soil.</title>
        <authorList>
            <person name="Kim H.S."/>
            <person name="Han K.-I."/>
            <person name="Suh M.K."/>
            <person name="Lee K.C."/>
            <person name="Eom M.K."/>
            <person name="Kim J.-S."/>
            <person name="Kang S.W."/>
            <person name="Sin Y."/>
            <person name="Lee J.-S."/>
        </authorList>
    </citation>
    <scope>NUCLEOTIDE SEQUENCE [LARGE SCALE GENOMIC DNA]</scope>
    <source>
        <strain evidence="12 13">B3-10</strain>
    </source>
</reference>
<feature type="domain" description="TonB-dependent receptor plug" evidence="11">
    <location>
        <begin position="58"/>
        <end position="179"/>
    </location>
</feature>
<dbReference type="KEGG" id="arac:E0W69_010830"/>
<evidence type="ECO:0000256" key="1">
    <source>
        <dbReference type="ARBA" id="ARBA00004571"/>
    </source>
</evidence>
<dbReference type="NCBIfam" id="TIGR04056">
    <property type="entry name" value="OMP_RagA_SusC"/>
    <property type="match status" value="1"/>
</dbReference>
<dbReference type="AlphaFoldDB" id="A0A5P2G5N5"/>
<evidence type="ECO:0000256" key="9">
    <source>
        <dbReference type="RuleBase" id="RU003357"/>
    </source>
</evidence>
<dbReference type="Gene3D" id="2.40.170.20">
    <property type="entry name" value="TonB-dependent receptor, beta-barrel domain"/>
    <property type="match status" value="1"/>
</dbReference>
<dbReference type="GO" id="GO:0009279">
    <property type="term" value="C:cell outer membrane"/>
    <property type="evidence" value="ECO:0007669"/>
    <property type="project" value="UniProtKB-SubCell"/>
</dbReference>
<evidence type="ECO:0000313" key="13">
    <source>
        <dbReference type="Proteomes" id="UP000292424"/>
    </source>
</evidence>